<accession>A0ABU6QRI7</accession>
<comment type="caution">
    <text evidence="1">The sequence shown here is derived from an EMBL/GenBank/DDBJ whole genome shotgun (WGS) entry which is preliminary data.</text>
</comment>
<dbReference type="EMBL" id="JASCZI010001021">
    <property type="protein sequence ID" value="MED6114087.1"/>
    <property type="molecule type" value="Genomic_DNA"/>
</dbReference>
<gene>
    <name evidence="1" type="ORF">PIB30_076931</name>
</gene>
<organism evidence="1 2">
    <name type="scientific">Stylosanthes scabra</name>
    <dbReference type="NCBI Taxonomy" id="79078"/>
    <lineage>
        <taxon>Eukaryota</taxon>
        <taxon>Viridiplantae</taxon>
        <taxon>Streptophyta</taxon>
        <taxon>Embryophyta</taxon>
        <taxon>Tracheophyta</taxon>
        <taxon>Spermatophyta</taxon>
        <taxon>Magnoliopsida</taxon>
        <taxon>eudicotyledons</taxon>
        <taxon>Gunneridae</taxon>
        <taxon>Pentapetalae</taxon>
        <taxon>rosids</taxon>
        <taxon>fabids</taxon>
        <taxon>Fabales</taxon>
        <taxon>Fabaceae</taxon>
        <taxon>Papilionoideae</taxon>
        <taxon>50 kb inversion clade</taxon>
        <taxon>dalbergioids sensu lato</taxon>
        <taxon>Dalbergieae</taxon>
        <taxon>Pterocarpus clade</taxon>
        <taxon>Stylosanthes</taxon>
    </lineage>
</organism>
<dbReference type="Proteomes" id="UP001341840">
    <property type="component" value="Unassembled WGS sequence"/>
</dbReference>
<protein>
    <submittedName>
        <fullName evidence="1">Uncharacterized protein</fullName>
    </submittedName>
</protein>
<keyword evidence="2" id="KW-1185">Reference proteome</keyword>
<evidence type="ECO:0000313" key="2">
    <source>
        <dbReference type="Proteomes" id="UP001341840"/>
    </source>
</evidence>
<proteinExistence type="predicted"/>
<reference evidence="1 2" key="1">
    <citation type="journal article" date="2023" name="Plants (Basel)">
        <title>Bridging the Gap: Combining Genomics and Transcriptomics Approaches to Understand Stylosanthes scabra, an Orphan Legume from the Brazilian Caatinga.</title>
        <authorList>
            <person name="Ferreira-Neto J.R.C."/>
            <person name="da Silva M.D."/>
            <person name="Binneck E."/>
            <person name="de Melo N.F."/>
            <person name="da Silva R.H."/>
            <person name="de Melo A.L.T.M."/>
            <person name="Pandolfi V."/>
            <person name="Bustamante F.O."/>
            <person name="Brasileiro-Vidal A.C."/>
            <person name="Benko-Iseppon A.M."/>
        </authorList>
    </citation>
    <scope>NUCLEOTIDE SEQUENCE [LARGE SCALE GENOMIC DNA]</scope>
    <source>
        <tissue evidence="1">Leaves</tissue>
    </source>
</reference>
<name>A0ABU6QRI7_9FABA</name>
<sequence length="60" mass="6623">MDANSSSFDSESAIATDSIVQFFCDIDEEYIPTAGMTFPTIEEAGAFYKEYAKRTGVLLK</sequence>
<evidence type="ECO:0000313" key="1">
    <source>
        <dbReference type="EMBL" id="MED6114087.1"/>
    </source>
</evidence>